<evidence type="ECO:0000313" key="4">
    <source>
        <dbReference type="Proteomes" id="UP000318571"/>
    </source>
</evidence>
<dbReference type="InterPro" id="IPR036322">
    <property type="entry name" value="WD40_repeat_dom_sf"/>
</dbReference>
<dbReference type="InterPro" id="IPR015943">
    <property type="entry name" value="WD40/YVTN_repeat-like_dom_sf"/>
</dbReference>
<dbReference type="GO" id="GO:0042594">
    <property type="term" value="P:response to starvation"/>
    <property type="evidence" value="ECO:0007669"/>
    <property type="project" value="TreeGrafter"/>
</dbReference>
<keyword evidence="4" id="KW-1185">Reference proteome</keyword>
<gene>
    <name evidence="3" type="ORF">TCAL_11520</name>
</gene>
<sequence>MMSAASDPPPGLKTLASGTPSGGAVIRPQPVTEKSLMESVAGFIHDVQAIHHTHLGAHAPNNDPKVHVTWARFETTDLNDVRLLPDSSESSGNASPLLLILGYTQGVQIWLVPINGEAKEVLSWKRGSVKTLRVLPKPENSFGVPDNFAHCRPLIALADATGPGAPFTSVSFLSLKTGEQVHNIKFNSEIADIVVNRRVVVISFREKFALFDACSLDARFTITSCYPSPGVHSNPISLGDRWLAYADQKLVPIHRSFGGMECDGSQSVAAWSINVGSKLAQGMSKIYSNFFSGGTAGGQCNSAPSSLSGSRPYAGVSPSSSGRDIPGQNEPQKGVVTILDVMTVGKTESDEVNITHKIAGVVAHFIAHNKAIVSMQFDSSGSLLLTCDKNGNYFNLFRLVPHPAGSCYSAVHHLYSLYRGDTPGSVQDIAFSSDSRWVAVSTLRGTSHIFPITPYGGPVGVRTHTSARVGLMTTTHPPRAPQPLILLAVPHPIPISPEPRRSCPPSPKCP</sequence>
<evidence type="ECO:0000259" key="2">
    <source>
        <dbReference type="Pfam" id="PF21034"/>
    </source>
</evidence>
<protein>
    <recommendedName>
        <fullName evidence="2">BCAS3 WD40 domain-containing protein</fullName>
    </recommendedName>
</protein>
<dbReference type="SUPFAM" id="SSF50978">
    <property type="entry name" value="WD40 repeat-like"/>
    <property type="match status" value="1"/>
</dbReference>
<evidence type="ECO:0000313" key="3">
    <source>
        <dbReference type="EMBL" id="TRY73589.1"/>
    </source>
</evidence>
<dbReference type="Gene3D" id="2.130.10.10">
    <property type="entry name" value="YVTN repeat-like/Quinoprotein amine dehydrogenase"/>
    <property type="match status" value="1"/>
</dbReference>
<feature type="region of interest" description="Disordered" evidence="1">
    <location>
        <begin position="1"/>
        <end position="27"/>
    </location>
</feature>
<dbReference type="Pfam" id="PF21034">
    <property type="entry name" value="BCAS3_WD40"/>
    <property type="match status" value="1"/>
</dbReference>
<dbReference type="OMA" id="DEVNITH"/>
<dbReference type="PANTHER" id="PTHR13268:SF0">
    <property type="entry name" value="BCAS3 MICROTUBULE ASSOCIATED CELL MIGRATION FACTOR"/>
    <property type="match status" value="1"/>
</dbReference>
<dbReference type="EMBL" id="VCGU01000007">
    <property type="protein sequence ID" value="TRY73589.1"/>
    <property type="molecule type" value="Genomic_DNA"/>
</dbReference>
<dbReference type="InterPro" id="IPR048382">
    <property type="entry name" value="BCAS3_WD40"/>
</dbReference>
<dbReference type="GO" id="GO:0006914">
    <property type="term" value="P:autophagy"/>
    <property type="evidence" value="ECO:0007669"/>
    <property type="project" value="InterPro"/>
</dbReference>
<comment type="caution">
    <text evidence="3">The sequence shown here is derived from an EMBL/GenBank/DDBJ whole genome shotgun (WGS) entry which is preliminary data.</text>
</comment>
<organism evidence="3 4">
    <name type="scientific">Tigriopus californicus</name>
    <name type="common">Marine copepod</name>
    <dbReference type="NCBI Taxonomy" id="6832"/>
    <lineage>
        <taxon>Eukaryota</taxon>
        <taxon>Metazoa</taxon>
        <taxon>Ecdysozoa</taxon>
        <taxon>Arthropoda</taxon>
        <taxon>Crustacea</taxon>
        <taxon>Multicrustacea</taxon>
        <taxon>Hexanauplia</taxon>
        <taxon>Copepoda</taxon>
        <taxon>Harpacticoida</taxon>
        <taxon>Harpacticidae</taxon>
        <taxon>Tigriopus</taxon>
    </lineage>
</organism>
<dbReference type="STRING" id="6832.A0A553P7C8"/>
<feature type="domain" description="BCAS3 WD40" evidence="2">
    <location>
        <begin position="68"/>
        <end position="469"/>
    </location>
</feature>
<accession>A0A553P7C8</accession>
<feature type="region of interest" description="Disordered" evidence="1">
    <location>
        <begin position="302"/>
        <end position="331"/>
    </location>
</feature>
<evidence type="ECO:0000256" key="1">
    <source>
        <dbReference type="SAM" id="MobiDB-lite"/>
    </source>
</evidence>
<dbReference type="AlphaFoldDB" id="A0A553P7C8"/>
<proteinExistence type="predicted"/>
<dbReference type="GO" id="GO:0005737">
    <property type="term" value="C:cytoplasm"/>
    <property type="evidence" value="ECO:0007669"/>
    <property type="project" value="TreeGrafter"/>
</dbReference>
<dbReference type="InterPro" id="IPR045142">
    <property type="entry name" value="BCAS3-like"/>
</dbReference>
<dbReference type="Proteomes" id="UP000318571">
    <property type="component" value="Chromosome 3"/>
</dbReference>
<name>A0A553P7C8_TIGCA</name>
<reference evidence="3 4" key="1">
    <citation type="journal article" date="2018" name="Nat. Ecol. Evol.">
        <title>Genomic signatures of mitonuclear coevolution across populations of Tigriopus californicus.</title>
        <authorList>
            <person name="Barreto F.S."/>
            <person name="Watson E.T."/>
            <person name="Lima T.G."/>
            <person name="Willett C.S."/>
            <person name="Edmands S."/>
            <person name="Li W."/>
            <person name="Burton R.S."/>
        </authorList>
    </citation>
    <scope>NUCLEOTIDE SEQUENCE [LARGE SCALE GENOMIC DNA]</scope>
    <source>
        <strain evidence="3 4">San Diego</strain>
    </source>
</reference>
<dbReference type="PANTHER" id="PTHR13268">
    <property type="entry name" value="BREAST CARCINOMA AMPLIFIED SEQUENCE 3"/>
    <property type="match status" value="1"/>
</dbReference>